<protein>
    <submittedName>
        <fullName evidence="3">Phage integrase family protein</fullName>
    </submittedName>
</protein>
<dbReference type="RefSeq" id="WP_243646148.1">
    <property type="nucleotide sequence ID" value="NZ_SMBZ01000038.1"/>
</dbReference>
<proteinExistence type="predicted"/>
<dbReference type="Pfam" id="PF00589">
    <property type="entry name" value="Phage_integrase"/>
    <property type="match status" value="1"/>
</dbReference>
<dbReference type="SUPFAM" id="SSF56349">
    <property type="entry name" value="DNA breaking-rejoining enzymes"/>
    <property type="match status" value="1"/>
</dbReference>
<sequence length="68" mass="7873">MWNNEELTFHIARHTFATTVTLSNGVPIETVSKMLGHIDIRTTQHYAKLLDNRISKDMENLIAKLETY</sequence>
<dbReference type="InterPro" id="IPR011010">
    <property type="entry name" value="DNA_brk_join_enz"/>
</dbReference>
<reference evidence="3 4" key="1">
    <citation type="submission" date="2019-03" db="EMBL/GenBank/DDBJ databases">
        <title>Genomic Encyclopedia of Type Strains, Phase IV (KMG-IV): sequencing the most valuable type-strain genomes for metagenomic binning, comparative biology and taxonomic classification.</title>
        <authorList>
            <person name="Goeker M."/>
        </authorList>
    </citation>
    <scope>NUCLEOTIDE SEQUENCE [LARGE SCALE GENOMIC DNA]</scope>
    <source>
        <strain evidence="3 4">DSM 22362</strain>
    </source>
</reference>
<dbReference type="InterPro" id="IPR002104">
    <property type="entry name" value="Integrase_catalytic"/>
</dbReference>
<evidence type="ECO:0000256" key="1">
    <source>
        <dbReference type="ARBA" id="ARBA00023172"/>
    </source>
</evidence>
<gene>
    <name evidence="3" type="ORF">EDC17_103830</name>
</gene>
<name>A0A4V2VU09_9SPHI</name>
<organism evidence="3 4">
    <name type="scientific">Sphingobacterium alimentarium</name>
    <dbReference type="NCBI Taxonomy" id="797292"/>
    <lineage>
        <taxon>Bacteria</taxon>
        <taxon>Pseudomonadati</taxon>
        <taxon>Bacteroidota</taxon>
        <taxon>Sphingobacteriia</taxon>
        <taxon>Sphingobacteriales</taxon>
        <taxon>Sphingobacteriaceae</taxon>
        <taxon>Sphingobacterium</taxon>
    </lineage>
</organism>
<dbReference type="Proteomes" id="UP000295197">
    <property type="component" value="Unassembled WGS sequence"/>
</dbReference>
<dbReference type="AlphaFoldDB" id="A0A4V2VU09"/>
<dbReference type="EMBL" id="SMBZ01000038">
    <property type="protein sequence ID" value="TCV09901.1"/>
    <property type="molecule type" value="Genomic_DNA"/>
</dbReference>
<evidence type="ECO:0000259" key="2">
    <source>
        <dbReference type="PROSITE" id="PS51898"/>
    </source>
</evidence>
<feature type="domain" description="Tyr recombinase" evidence="2">
    <location>
        <begin position="1"/>
        <end position="59"/>
    </location>
</feature>
<dbReference type="Gene3D" id="1.10.443.10">
    <property type="entry name" value="Intergrase catalytic core"/>
    <property type="match status" value="1"/>
</dbReference>
<dbReference type="GO" id="GO:0003677">
    <property type="term" value="F:DNA binding"/>
    <property type="evidence" value="ECO:0007669"/>
    <property type="project" value="InterPro"/>
</dbReference>
<keyword evidence="4" id="KW-1185">Reference proteome</keyword>
<evidence type="ECO:0000313" key="3">
    <source>
        <dbReference type="EMBL" id="TCV09901.1"/>
    </source>
</evidence>
<evidence type="ECO:0000313" key="4">
    <source>
        <dbReference type="Proteomes" id="UP000295197"/>
    </source>
</evidence>
<dbReference type="GO" id="GO:0015074">
    <property type="term" value="P:DNA integration"/>
    <property type="evidence" value="ECO:0007669"/>
    <property type="project" value="InterPro"/>
</dbReference>
<dbReference type="InterPro" id="IPR013762">
    <property type="entry name" value="Integrase-like_cat_sf"/>
</dbReference>
<comment type="caution">
    <text evidence="3">The sequence shown here is derived from an EMBL/GenBank/DDBJ whole genome shotgun (WGS) entry which is preliminary data.</text>
</comment>
<accession>A0A4V2VU09</accession>
<dbReference type="GO" id="GO:0006310">
    <property type="term" value="P:DNA recombination"/>
    <property type="evidence" value="ECO:0007669"/>
    <property type="project" value="UniProtKB-KW"/>
</dbReference>
<dbReference type="PROSITE" id="PS51898">
    <property type="entry name" value="TYR_RECOMBINASE"/>
    <property type="match status" value="1"/>
</dbReference>
<keyword evidence="1" id="KW-0233">DNA recombination</keyword>